<evidence type="ECO:0000256" key="1">
    <source>
        <dbReference type="SAM" id="Phobius"/>
    </source>
</evidence>
<feature type="transmembrane region" description="Helical" evidence="1">
    <location>
        <begin position="49"/>
        <end position="69"/>
    </location>
</feature>
<reference evidence="2 3" key="1">
    <citation type="submission" date="2024-10" db="EMBL/GenBank/DDBJ databases">
        <title>Novel secondary metabolite-producing bacteria for plant disease control.</title>
        <authorList>
            <person name="Chevrette M."/>
        </authorList>
    </citation>
    <scope>NUCLEOTIDE SEQUENCE [LARGE SCALE GENOMIC DNA]</scope>
    <source>
        <strain evidence="2 3">J30 TE3557</strain>
    </source>
</reference>
<name>A0ABW8N996_9MICC</name>
<sequence length="82" mass="8971">MTLGFLDDIVGGTIPKMTTARKLRILNIAATVLLLAILTLQFTKVIDGFWSMTLLVLIGAPTTVAWVILERRQGAEKMRDGA</sequence>
<dbReference type="Proteomes" id="UP001620520">
    <property type="component" value="Unassembled WGS sequence"/>
</dbReference>
<evidence type="ECO:0000313" key="3">
    <source>
        <dbReference type="Proteomes" id="UP001620520"/>
    </source>
</evidence>
<dbReference type="EMBL" id="JBIYEW010000003">
    <property type="protein sequence ID" value="MFK4640149.1"/>
    <property type="molecule type" value="Genomic_DNA"/>
</dbReference>
<organism evidence="2 3">
    <name type="scientific">Paenarthrobacter histidinolovorans</name>
    <dbReference type="NCBI Taxonomy" id="43664"/>
    <lineage>
        <taxon>Bacteria</taxon>
        <taxon>Bacillati</taxon>
        <taxon>Actinomycetota</taxon>
        <taxon>Actinomycetes</taxon>
        <taxon>Micrococcales</taxon>
        <taxon>Micrococcaceae</taxon>
        <taxon>Paenarthrobacter</taxon>
    </lineage>
</organism>
<protein>
    <submittedName>
        <fullName evidence="2">Uncharacterized protein</fullName>
    </submittedName>
</protein>
<feature type="transmembrane region" description="Helical" evidence="1">
    <location>
        <begin position="25"/>
        <end position="43"/>
    </location>
</feature>
<accession>A0ABW8N996</accession>
<evidence type="ECO:0000313" key="2">
    <source>
        <dbReference type="EMBL" id="MFK4640149.1"/>
    </source>
</evidence>
<keyword evidence="3" id="KW-1185">Reference proteome</keyword>
<proteinExistence type="predicted"/>
<gene>
    <name evidence="2" type="ORF">ABIA52_003038</name>
</gene>
<keyword evidence="1" id="KW-0812">Transmembrane</keyword>
<comment type="caution">
    <text evidence="2">The sequence shown here is derived from an EMBL/GenBank/DDBJ whole genome shotgun (WGS) entry which is preliminary data.</text>
</comment>
<keyword evidence="1" id="KW-0472">Membrane</keyword>
<keyword evidence="1" id="KW-1133">Transmembrane helix</keyword>